<dbReference type="Proteomes" id="UP001567538">
    <property type="component" value="Unassembled WGS sequence"/>
</dbReference>
<keyword evidence="6" id="KW-1185">Reference proteome</keyword>
<feature type="domain" description="U-box" evidence="4">
    <location>
        <begin position="28"/>
        <end position="297"/>
    </location>
</feature>
<dbReference type="InterPro" id="IPR016024">
    <property type="entry name" value="ARM-type_fold"/>
</dbReference>
<evidence type="ECO:0000259" key="4">
    <source>
        <dbReference type="Pfam" id="PF25598"/>
    </source>
</evidence>
<dbReference type="Pfam" id="PF25598">
    <property type="entry name" value="ARM_PUB"/>
    <property type="match status" value="1"/>
</dbReference>
<keyword evidence="2" id="KW-0833">Ubl conjugation pathway</keyword>
<gene>
    <name evidence="5" type="ORF">AAHA92_27671</name>
</gene>
<dbReference type="SUPFAM" id="SSF48371">
    <property type="entry name" value="ARM repeat"/>
    <property type="match status" value="1"/>
</dbReference>
<evidence type="ECO:0000256" key="1">
    <source>
        <dbReference type="ARBA" id="ARBA00022737"/>
    </source>
</evidence>
<dbReference type="EMBL" id="JBEAFC010000010">
    <property type="protein sequence ID" value="KAL1538993.1"/>
    <property type="molecule type" value="Genomic_DNA"/>
</dbReference>
<accession>A0ABD1G4E9</accession>
<dbReference type="InterPro" id="IPR011989">
    <property type="entry name" value="ARM-like"/>
</dbReference>
<evidence type="ECO:0000256" key="3">
    <source>
        <dbReference type="PROSITE-ProRule" id="PRU00259"/>
    </source>
</evidence>
<evidence type="ECO:0000313" key="5">
    <source>
        <dbReference type="EMBL" id="KAL1538993.1"/>
    </source>
</evidence>
<protein>
    <submittedName>
        <fullName evidence="5">U-box domain-containing protein 4-like</fullName>
    </submittedName>
</protein>
<dbReference type="AlphaFoldDB" id="A0ABD1G4E9"/>
<evidence type="ECO:0000256" key="2">
    <source>
        <dbReference type="ARBA" id="ARBA00022786"/>
    </source>
</evidence>
<dbReference type="Gene3D" id="1.25.10.10">
    <property type="entry name" value="Leucine-rich Repeat Variant"/>
    <property type="match status" value="1"/>
</dbReference>
<reference evidence="5 6" key="1">
    <citation type="submission" date="2024-06" db="EMBL/GenBank/DDBJ databases">
        <title>A chromosome level genome sequence of Diviner's sage (Salvia divinorum).</title>
        <authorList>
            <person name="Ford S.A."/>
            <person name="Ro D.-K."/>
            <person name="Ness R.W."/>
            <person name="Phillips M.A."/>
        </authorList>
    </citation>
    <scope>NUCLEOTIDE SEQUENCE [LARGE SCALE GENOMIC DNA]</scope>
    <source>
        <strain evidence="5">SAF-2024a</strain>
        <tissue evidence="5">Leaf</tissue>
    </source>
</reference>
<dbReference type="InterPro" id="IPR000225">
    <property type="entry name" value="Armadillo"/>
</dbReference>
<name>A0ABD1G4E9_SALDI</name>
<keyword evidence="1" id="KW-0677">Repeat</keyword>
<dbReference type="PANTHER" id="PTHR23315">
    <property type="entry name" value="U BOX DOMAIN-CONTAINING"/>
    <property type="match status" value="1"/>
</dbReference>
<comment type="caution">
    <text evidence="5">The sequence shown here is derived from an EMBL/GenBank/DDBJ whole genome shotgun (WGS) entry which is preliminary data.</text>
</comment>
<evidence type="ECO:0000313" key="6">
    <source>
        <dbReference type="Proteomes" id="UP001567538"/>
    </source>
</evidence>
<organism evidence="5 6">
    <name type="scientific">Salvia divinorum</name>
    <name type="common">Maria pastora</name>
    <name type="synonym">Diviner's sage</name>
    <dbReference type="NCBI Taxonomy" id="28513"/>
    <lineage>
        <taxon>Eukaryota</taxon>
        <taxon>Viridiplantae</taxon>
        <taxon>Streptophyta</taxon>
        <taxon>Embryophyta</taxon>
        <taxon>Tracheophyta</taxon>
        <taxon>Spermatophyta</taxon>
        <taxon>Magnoliopsida</taxon>
        <taxon>eudicotyledons</taxon>
        <taxon>Gunneridae</taxon>
        <taxon>Pentapetalae</taxon>
        <taxon>asterids</taxon>
        <taxon>lamiids</taxon>
        <taxon>Lamiales</taxon>
        <taxon>Lamiaceae</taxon>
        <taxon>Nepetoideae</taxon>
        <taxon>Mentheae</taxon>
        <taxon>Salviinae</taxon>
        <taxon>Salvia</taxon>
        <taxon>Salvia subgen. Calosphace</taxon>
    </lineage>
</organism>
<sequence length="345" mass="36693">MVEESSCDLNASSAAKQTLMLLQSEDPTSAVQAAKEIRRLTKTSQRHRRHFSAAVAPLVDMLHGGSDDAKEAALAALLNLAVRDDENKMNIINGGALNPIMSFLESKNATVQEHAAAALVTLSASASNKPIIAASGAIPLLVDVLRFGGSLQARSDSAMALYNLSTDPDNIPLILHAQPIPPLIDLLKSCKKSSKAAEKCAALIESAVAVEEGRRAVVGEEGGILAVVEVVEGGTGRGREHGVGALLRMCESEGGEYRDAILGEGVIPGVMELTVEGSGRCRGRAQELLRLLRDPRPERGAVLYGEVERMGKANKMVREMAHVSTEQSFRDMKERAVLCTSHLSS</sequence>
<proteinExistence type="predicted"/>
<feature type="repeat" description="ARM" evidence="3">
    <location>
        <begin position="53"/>
        <end position="95"/>
    </location>
</feature>
<dbReference type="PANTHER" id="PTHR23315:SF65">
    <property type="entry name" value="ARM REPEAT SUPERFAMILY PROTEIN"/>
    <property type="match status" value="1"/>
</dbReference>
<dbReference type="InterPro" id="IPR058678">
    <property type="entry name" value="ARM_PUB"/>
</dbReference>
<feature type="repeat" description="ARM" evidence="3">
    <location>
        <begin position="95"/>
        <end position="137"/>
    </location>
</feature>
<dbReference type="SMART" id="SM00185">
    <property type="entry name" value="ARM"/>
    <property type="match status" value="4"/>
</dbReference>
<dbReference type="PROSITE" id="PS50176">
    <property type="entry name" value="ARM_REPEAT"/>
    <property type="match status" value="2"/>
</dbReference>